<accession>A0A6J0ZZT2</accession>
<feature type="region of interest" description="Disordered" evidence="1">
    <location>
        <begin position="194"/>
        <end position="219"/>
    </location>
</feature>
<evidence type="ECO:0000313" key="3">
    <source>
        <dbReference type="RefSeq" id="XP_021280081.1"/>
    </source>
</evidence>
<organism evidence="2 3">
    <name type="scientific">Herrania umbratica</name>
    <dbReference type="NCBI Taxonomy" id="108875"/>
    <lineage>
        <taxon>Eukaryota</taxon>
        <taxon>Viridiplantae</taxon>
        <taxon>Streptophyta</taxon>
        <taxon>Embryophyta</taxon>
        <taxon>Tracheophyta</taxon>
        <taxon>Spermatophyta</taxon>
        <taxon>Magnoliopsida</taxon>
        <taxon>eudicotyledons</taxon>
        <taxon>Gunneridae</taxon>
        <taxon>Pentapetalae</taxon>
        <taxon>rosids</taxon>
        <taxon>malvids</taxon>
        <taxon>Malvales</taxon>
        <taxon>Malvaceae</taxon>
        <taxon>Byttnerioideae</taxon>
        <taxon>Herrania</taxon>
    </lineage>
</organism>
<evidence type="ECO:0000313" key="2">
    <source>
        <dbReference type="Proteomes" id="UP000504621"/>
    </source>
</evidence>
<dbReference type="CDD" id="cd02980">
    <property type="entry name" value="TRX_Fd_family"/>
    <property type="match status" value="1"/>
</dbReference>
<dbReference type="GeneID" id="110413550"/>
<dbReference type="AlphaFoldDB" id="A0A6J0ZZT2"/>
<dbReference type="OrthoDB" id="913780at2759"/>
<reference evidence="3" key="1">
    <citation type="submission" date="2025-08" db="UniProtKB">
        <authorList>
            <consortium name="RefSeq"/>
        </authorList>
    </citation>
    <scope>IDENTIFICATION</scope>
    <source>
        <tissue evidence="3">Leaf</tissue>
    </source>
</reference>
<keyword evidence="2" id="KW-1185">Reference proteome</keyword>
<sequence length="402" mass="43495">METTGIVYRRVPRLAGIRVDFGGRFSRELNLGVGDSRVSVRPRNSFGKLSCQFSDSGHIQYYVSPRAGAAKKKEKEKSGEIKRVKTKLKFIKRLSKDLSMLPRMADGEDIGIGLMGEVKTTMISEASDVLLAQLQQLRSEQIELKGKLKEERARLKATLEKSESSSSSSESSDSECGKVVDMKRLRSNVLKPLQDIEAPSDSALKRTEDMEAAPTATEEGTLANSVMELGNKHQAPADMEAPMVTEEATLASSLMELENSDSSPQIRIQEPCSGFGSECCSSNGFKDDISNRIVEGASTKKIEICMGGKCRKLGAAALLEEFERKVGAEGSVVGCKCMGKCKTAPNVRVCNSPSGIEARSNQDSIRIGINPTCTGVGLLDVDLIVANLLGKDIDDECLMLSP</sequence>
<dbReference type="Gene3D" id="3.40.30.10">
    <property type="entry name" value="Glutaredoxin"/>
    <property type="match status" value="1"/>
</dbReference>
<gene>
    <name evidence="3" type="primary">LOC110413550</name>
</gene>
<evidence type="ECO:0000256" key="1">
    <source>
        <dbReference type="SAM" id="MobiDB-lite"/>
    </source>
</evidence>
<dbReference type="SUPFAM" id="SSF52833">
    <property type="entry name" value="Thioredoxin-like"/>
    <property type="match status" value="1"/>
</dbReference>
<dbReference type="InterPro" id="IPR036249">
    <property type="entry name" value="Thioredoxin-like_sf"/>
</dbReference>
<feature type="region of interest" description="Disordered" evidence="1">
    <location>
        <begin position="158"/>
        <end position="179"/>
    </location>
</feature>
<dbReference type="Proteomes" id="UP000504621">
    <property type="component" value="Unplaced"/>
</dbReference>
<protein>
    <submittedName>
        <fullName evidence="3">Diacylglycerol O-acyltransferase 3, cytosolic</fullName>
    </submittedName>
</protein>
<dbReference type="RefSeq" id="XP_021280081.1">
    <property type="nucleotide sequence ID" value="XM_021424406.1"/>
</dbReference>
<proteinExistence type="predicted"/>
<name>A0A6J0ZZT2_9ROSI</name>